<dbReference type="PANTHER" id="PTHR43393:SF2">
    <property type="entry name" value="CYTOKININ RIBOSIDE 5'-MONOPHOSPHATE PHOSPHORIBOHYDROLASE"/>
    <property type="match status" value="1"/>
</dbReference>
<comment type="catalytic activity">
    <reaction evidence="1">
        <text>AMP + H2O = D-ribose 5-phosphate + adenine</text>
        <dbReference type="Rhea" id="RHEA:20129"/>
        <dbReference type="ChEBI" id="CHEBI:15377"/>
        <dbReference type="ChEBI" id="CHEBI:16708"/>
        <dbReference type="ChEBI" id="CHEBI:78346"/>
        <dbReference type="ChEBI" id="CHEBI:456215"/>
        <dbReference type="EC" id="3.2.2.4"/>
    </reaction>
</comment>
<dbReference type="NCBIfam" id="TIGR00730">
    <property type="entry name" value="Rossman fold protein, TIGR00730 family"/>
    <property type="match status" value="1"/>
</dbReference>
<dbReference type="GO" id="GO:0005829">
    <property type="term" value="C:cytosol"/>
    <property type="evidence" value="ECO:0007669"/>
    <property type="project" value="TreeGrafter"/>
</dbReference>
<evidence type="ECO:0000256" key="2">
    <source>
        <dbReference type="RuleBase" id="RU363015"/>
    </source>
</evidence>
<dbReference type="Proteomes" id="UP000476338">
    <property type="component" value="Unassembled WGS sequence"/>
</dbReference>
<comment type="caution">
    <text evidence="3">The sequence shown here is derived from an EMBL/GenBank/DDBJ whole genome shotgun (WGS) entry which is preliminary data.</text>
</comment>
<dbReference type="EC" id="3.2.2.n1" evidence="2"/>
<accession>A0A6L5WMW9</accession>
<evidence type="ECO:0000313" key="3">
    <source>
        <dbReference type="EMBL" id="MSN97153.1"/>
    </source>
</evidence>
<protein>
    <recommendedName>
        <fullName evidence="2">Cytokinin riboside 5'-monophosphate phosphoribohydrolase</fullName>
        <ecNumber evidence="2">3.2.2.n1</ecNumber>
    </recommendedName>
</protein>
<sequence length="206" mass="23175">MKEKILNDLEILENFLNDDEKFVTFFGSARFEEQNLYCKSAYELAKRLANSGFSIITGGGDGVMKAANKGAFEVIQNQKNSSLNSVGINVLLPNEQELNNFITKGSIFQTLSLRKVALIRKSLNFVVFPGGFGTLDELFEILVLIQCKKIDARVFLFGVEFYKPLIEFLQSSLLYEKAISKVDLSIFTLTDDINLIHSEIVNKGIR</sequence>
<reference evidence="3 4" key="1">
    <citation type="submission" date="2019-09" db="EMBL/GenBank/DDBJ databases">
        <authorList>
            <person name="Silva M."/>
            <person name="Pereira G."/>
            <person name="Lopes-Da-Costa L."/>
            <person name="Silva E."/>
        </authorList>
    </citation>
    <scope>NUCLEOTIDE SEQUENCE [LARGE SCALE GENOMIC DNA]</scope>
    <source>
        <strain evidence="3 4">FMV-PI01</strain>
    </source>
</reference>
<dbReference type="AlphaFoldDB" id="A0A6L5WMW9"/>
<keyword evidence="2" id="KW-0378">Hydrolase</keyword>
<dbReference type="InterPro" id="IPR052341">
    <property type="entry name" value="LOG_family_nucleotidases"/>
</dbReference>
<dbReference type="GO" id="GO:0009691">
    <property type="term" value="P:cytokinin biosynthetic process"/>
    <property type="evidence" value="ECO:0007669"/>
    <property type="project" value="UniProtKB-UniRule"/>
</dbReference>
<dbReference type="Pfam" id="PF03641">
    <property type="entry name" value="Lysine_decarbox"/>
    <property type="match status" value="1"/>
</dbReference>
<keyword evidence="2" id="KW-0203">Cytokinin biosynthesis</keyword>
<dbReference type="RefSeq" id="WP_154571400.1">
    <property type="nucleotide sequence ID" value="NZ_VWSJ01000042.1"/>
</dbReference>
<dbReference type="SUPFAM" id="SSF102405">
    <property type="entry name" value="MCP/YpsA-like"/>
    <property type="match status" value="1"/>
</dbReference>
<dbReference type="InterPro" id="IPR031100">
    <property type="entry name" value="LOG_fam"/>
</dbReference>
<comment type="similarity">
    <text evidence="2">Belongs to the LOG family.</text>
</comment>
<keyword evidence="4" id="KW-1185">Reference proteome</keyword>
<dbReference type="GO" id="GO:0008714">
    <property type="term" value="F:AMP nucleosidase activity"/>
    <property type="evidence" value="ECO:0007669"/>
    <property type="project" value="UniProtKB-EC"/>
</dbReference>
<proteinExistence type="inferred from homology"/>
<dbReference type="PANTHER" id="PTHR43393">
    <property type="entry name" value="CYTOKININ RIBOSIDE 5'-MONOPHOSPHATE PHOSPHORIBOHYDROLASE"/>
    <property type="match status" value="1"/>
</dbReference>
<reference evidence="3 4" key="2">
    <citation type="submission" date="2020-03" db="EMBL/GenBank/DDBJ databases">
        <title>Campylobacter portucalensis sp. nov., a new species of Campylobacter isolated from the reproductive tract of bulls.</title>
        <authorList>
            <person name="Silva M.F."/>
            <person name="Pereira G."/>
            <person name="Carneiro C."/>
            <person name="Hemphill A."/>
            <person name="Mateus L."/>
            <person name="Lopes-Da-Costa L."/>
            <person name="Silva E."/>
        </authorList>
    </citation>
    <scope>NUCLEOTIDE SEQUENCE [LARGE SCALE GENOMIC DNA]</scope>
    <source>
        <strain evidence="3 4">FMV-PI01</strain>
    </source>
</reference>
<organism evidence="3 4">
    <name type="scientific">Campylobacter portucalensis</name>
    <dbReference type="NCBI Taxonomy" id="2608384"/>
    <lineage>
        <taxon>Bacteria</taxon>
        <taxon>Pseudomonadati</taxon>
        <taxon>Campylobacterota</taxon>
        <taxon>Epsilonproteobacteria</taxon>
        <taxon>Campylobacterales</taxon>
        <taxon>Campylobacteraceae</taxon>
        <taxon>Campylobacter</taxon>
    </lineage>
</organism>
<dbReference type="EMBL" id="VWSJ01000042">
    <property type="protein sequence ID" value="MSN97153.1"/>
    <property type="molecule type" value="Genomic_DNA"/>
</dbReference>
<dbReference type="InterPro" id="IPR005269">
    <property type="entry name" value="LOG"/>
</dbReference>
<evidence type="ECO:0000313" key="4">
    <source>
        <dbReference type="Proteomes" id="UP000476338"/>
    </source>
</evidence>
<evidence type="ECO:0000256" key="1">
    <source>
        <dbReference type="ARBA" id="ARBA00000274"/>
    </source>
</evidence>
<gene>
    <name evidence="3" type="ORF">F1B92_08270</name>
</gene>
<name>A0A6L5WMW9_9BACT</name>
<dbReference type="Gene3D" id="3.40.50.450">
    <property type="match status" value="1"/>
</dbReference>